<feature type="non-terminal residue" evidence="2">
    <location>
        <position position="1"/>
    </location>
</feature>
<protein>
    <submittedName>
        <fullName evidence="2">Protein ANTAGONIST OF LIKE HETEROCHROMATIN PROTEIN 1</fullName>
    </submittedName>
</protein>
<keyword evidence="3" id="KW-1185">Reference proteome</keyword>
<dbReference type="EMBL" id="JAHWGI010000195">
    <property type="protein sequence ID" value="KAK3910749.1"/>
    <property type="molecule type" value="Genomic_DNA"/>
</dbReference>
<name>A0AAE1GX45_9NEOP</name>
<evidence type="ECO:0000313" key="3">
    <source>
        <dbReference type="Proteomes" id="UP001219518"/>
    </source>
</evidence>
<evidence type="ECO:0000256" key="1">
    <source>
        <dbReference type="SAM" id="MobiDB-lite"/>
    </source>
</evidence>
<organism evidence="2 3">
    <name type="scientific">Frankliniella fusca</name>
    <dbReference type="NCBI Taxonomy" id="407009"/>
    <lineage>
        <taxon>Eukaryota</taxon>
        <taxon>Metazoa</taxon>
        <taxon>Ecdysozoa</taxon>
        <taxon>Arthropoda</taxon>
        <taxon>Hexapoda</taxon>
        <taxon>Insecta</taxon>
        <taxon>Pterygota</taxon>
        <taxon>Neoptera</taxon>
        <taxon>Paraneoptera</taxon>
        <taxon>Thysanoptera</taxon>
        <taxon>Terebrantia</taxon>
        <taxon>Thripoidea</taxon>
        <taxon>Thripidae</taxon>
        <taxon>Frankliniella</taxon>
    </lineage>
</organism>
<feature type="region of interest" description="Disordered" evidence="1">
    <location>
        <begin position="49"/>
        <end position="74"/>
    </location>
</feature>
<accession>A0AAE1GX45</accession>
<reference evidence="2" key="2">
    <citation type="journal article" date="2023" name="BMC Genomics">
        <title>Pest status, molecular evolution, and epigenetic factors derived from the genome assembly of Frankliniella fusca, a thysanopteran phytovirus vector.</title>
        <authorList>
            <person name="Catto M.A."/>
            <person name="Labadie P.E."/>
            <person name="Jacobson A.L."/>
            <person name="Kennedy G.G."/>
            <person name="Srinivasan R."/>
            <person name="Hunt B.G."/>
        </authorList>
    </citation>
    <scope>NUCLEOTIDE SEQUENCE</scope>
    <source>
        <strain evidence="2">PL_HMW_Pooled</strain>
    </source>
</reference>
<comment type="caution">
    <text evidence="2">The sequence shown here is derived from an EMBL/GenBank/DDBJ whole genome shotgun (WGS) entry which is preliminary data.</text>
</comment>
<dbReference type="Proteomes" id="UP001219518">
    <property type="component" value="Unassembled WGS sequence"/>
</dbReference>
<dbReference type="AlphaFoldDB" id="A0AAE1GX45"/>
<proteinExistence type="predicted"/>
<sequence length="74" mass="8182">ALSGLMQAGWRALFRRAIEVKLRKAVKVITACAILHNICIDAGDMDHAPVPVRRPPRPRPPVEEVSGDAFRNLL</sequence>
<gene>
    <name evidence="2" type="ORF">KUF71_004237</name>
</gene>
<evidence type="ECO:0000313" key="2">
    <source>
        <dbReference type="EMBL" id="KAK3910749.1"/>
    </source>
</evidence>
<reference evidence="2" key="1">
    <citation type="submission" date="2021-07" db="EMBL/GenBank/DDBJ databases">
        <authorList>
            <person name="Catto M.A."/>
            <person name="Jacobson A."/>
            <person name="Kennedy G."/>
            <person name="Labadie P."/>
            <person name="Hunt B.G."/>
            <person name="Srinivasan R."/>
        </authorList>
    </citation>
    <scope>NUCLEOTIDE SEQUENCE</scope>
    <source>
        <strain evidence="2">PL_HMW_Pooled</strain>
        <tissue evidence="2">Head</tissue>
    </source>
</reference>